<dbReference type="RefSeq" id="WP_163485452.1">
    <property type="nucleotide sequence ID" value="NZ_CP048739.1"/>
</dbReference>
<dbReference type="EMBL" id="CP048739">
    <property type="protein sequence ID" value="QIB73373.1"/>
    <property type="molecule type" value="Genomic_DNA"/>
</dbReference>
<gene>
    <name evidence="2" type="ORF">G3I44_03190</name>
</gene>
<evidence type="ECO:0000313" key="2">
    <source>
        <dbReference type="EMBL" id="QIB73373.1"/>
    </source>
</evidence>
<dbReference type="GeneID" id="44078373"/>
<dbReference type="AlphaFoldDB" id="A0A6C0UFN9"/>
<feature type="domain" description="DUF7311" evidence="1">
    <location>
        <begin position="1"/>
        <end position="150"/>
    </location>
</feature>
<evidence type="ECO:0000313" key="3">
    <source>
        <dbReference type="Proteomes" id="UP000465846"/>
    </source>
</evidence>
<dbReference type="Proteomes" id="UP000465846">
    <property type="component" value="Chromosome"/>
</dbReference>
<organism evidence="2 3">
    <name type="scientific">Halogeometricum borinquense</name>
    <dbReference type="NCBI Taxonomy" id="60847"/>
    <lineage>
        <taxon>Archaea</taxon>
        <taxon>Methanobacteriati</taxon>
        <taxon>Methanobacteriota</taxon>
        <taxon>Stenosarchaea group</taxon>
        <taxon>Halobacteria</taxon>
        <taxon>Halobacteriales</taxon>
        <taxon>Haloferacaceae</taxon>
        <taxon>Halogeometricum</taxon>
    </lineage>
</organism>
<protein>
    <recommendedName>
        <fullName evidence="1">DUF7311 domain-containing protein</fullName>
    </recommendedName>
</protein>
<dbReference type="Pfam" id="PF23993">
    <property type="entry name" value="DUF7311"/>
    <property type="match status" value="1"/>
</dbReference>
<reference evidence="2 3" key="1">
    <citation type="submission" date="2020-02" db="EMBL/GenBank/DDBJ databases">
        <title>Whole genome sequence of Halogeometricum borinquense strain wsp4.</title>
        <authorList>
            <person name="Verma D.K."/>
            <person name="Gopal K."/>
            <person name="Prasad E.S."/>
        </authorList>
    </citation>
    <scope>NUCLEOTIDE SEQUENCE [LARGE SCALE GENOMIC DNA]</scope>
    <source>
        <strain evidence="3">wsp4</strain>
    </source>
</reference>
<dbReference type="InterPro" id="IPR055735">
    <property type="entry name" value="DUF7311"/>
</dbReference>
<evidence type="ECO:0000259" key="1">
    <source>
        <dbReference type="Pfam" id="PF23993"/>
    </source>
</evidence>
<proteinExistence type="predicted"/>
<accession>A0A6C0UFN9</accession>
<name>A0A6C0UFN9_9EURY</name>
<sequence>MIRVVLAAVLAVAVLGASLPAVEDARADRTATRVDTSVERLSAAGSALAYGSDATSDAAAAPTRTVTFSLPSPTWTSAGIDYVAVGGQPGGQGNRSVVTYAVAGGTETTRRLSLPVELRTPNGPIVLRGYGDRPISVALRRTADGPVLVASRAYSG</sequence>